<dbReference type="Gene3D" id="3.40.309.10">
    <property type="entry name" value="Aldehyde Dehydrogenase, Chain A, domain 2"/>
    <property type="match status" value="1"/>
</dbReference>
<dbReference type="GO" id="GO:0102810">
    <property type="term" value="F:glutarate-semialdehyde dehydrogenase (NADP+) activity"/>
    <property type="evidence" value="ECO:0007669"/>
    <property type="project" value="UniProtKB-EC"/>
</dbReference>
<dbReference type="EC" id="1.2.1.16" evidence="4"/>
<name>A0A840IIZ4_9ACTN</name>
<evidence type="ECO:0000259" key="3">
    <source>
        <dbReference type="Pfam" id="PF00171"/>
    </source>
</evidence>
<dbReference type="GO" id="GO:0004777">
    <property type="term" value="F:succinate-semialdehyde dehydrogenase (NAD+) activity"/>
    <property type="evidence" value="ECO:0007669"/>
    <property type="project" value="TreeGrafter"/>
</dbReference>
<dbReference type="EMBL" id="JACHNU010000006">
    <property type="protein sequence ID" value="MBB4664315.1"/>
    <property type="molecule type" value="Genomic_DNA"/>
</dbReference>
<dbReference type="CDD" id="cd07103">
    <property type="entry name" value="ALDH_F5_SSADH_GabD"/>
    <property type="match status" value="1"/>
</dbReference>
<dbReference type="Pfam" id="PF00171">
    <property type="entry name" value="Aldedh"/>
    <property type="match status" value="1"/>
</dbReference>
<comment type="caution">
    <text evidence="4">The sequence shown here is derived from an EMBL/GenBank/DDBJ whole genome shotgun (WGS) entry which is preliminary data.</text>
</comment>
<feature type="domain" description="Aldehyde dehydrogenase" evidence="3">
    <location>
        <begin position="15"/>
        <end position="473"/>
    </location>
</feature>
<dbReference type="PANTHER" id="PTHR43353">
    <property type="entry name" value="SUCCINATE-SEMIALDEHYDE DEHYDROGENASE, MITOCHONDRIAL"/>
    <property type="match status" value="1"/>
</dbReference>
<dbReference type="InterPro" id="IPR016161">
    <property type="entry name" value="Ald_DH/histidinol_DH"/>
</dbReference>
<dbReference type="InterPro" id="IPR015590">
    <property type="entry name" value="Aldehyde_DH_dom"/>
</dbReference>
<keyword evidence="2 4" id="KW-0560">Oxidoreductase</keyword>
<accession>A0A840IIZ4</accession>
<protein>
    <submittedName>
        <fullName evidence="4">Succinate-semialdehyde dehydrogenase/glutarate-semialdehyde dehydrogenase</fullName>
        <ecNumber evidence="4">1.2.1.16</ecNumber>
        <ecNumber evidence="4">1.2.1.20</ecNumber>
        <ecNumber evidence="4">1.2.1.79</ecNumber>
    </submittedName>
</protein>
<comment type="similarity">
    <text evidence="1">Belongs to the aldehyde dehydrogenase family.</text>
</comment>
<dbReference type="FunFam" id="3.40.309.10:FF:000009">
    <property type="entry name" value="Aldehyde dehydrogenase A"/>
    <property type="match status" value="1"/>
</dbReference>
<dbReference type="PANTHER" id="PTHR43353:SF5">
    <property type="entry name" value="SUCCINATE-SEMIALDEHYDE DEHYDROGENASE, MITOCHONDRIAL"/>
    <property type="match status" value="1"/>
</dbReference>
<evidence type="ECO:0000256" key="1">
    <source>
        <dbReference type="ARBA" id="ARBA00009986"/>
    </source>
</evidence>
<dbReference type="EC" id="1.2.1.20" evidence="4"/>
<dbReference type="Proteomes" id="UP000585272">
    <property type="component" value="Unassembled WGS sequence"/>
</dbReference>
<sequence length="478" mass="49858">MQGLTSPGLLIDGRWIGASERDRFAVEDPSGGAPVAHLPRATTADLDAALGAAALGFERWRATDAWRRSEVLRGVAAIMRRDVELFALTMTLEQGKPLAESRAETLATADQFDWYADETRRIYGRLLDGRSDGRRLLTRREPIGPIAAFTAWNFPLLLPGRKLAAALAAGCSVVLKPAEEAPLSALRLAQACVEAGLPDGALNVVMGDPAAISAHLIASPTIRKVSLTGSVPVGRTLLHHAAEAVKPSAMELGGHAPVLVFADADPRAVAQAAVAAKFRNAGQVCASPTRFLVEAPIAEAFQEAFVEAASGLTVGPGADPATEVGPLTTRRQLEAVHGLVEDAVGHGATVRLGGAALDRPGNFYAPSVLTGVTSEMAIMTTEPFGPVAPIATFDTLDDAIAQANATPFGLASYVFTTSTRTAFLASERLEAGMVGVGTFAIATAEAPFGGVKDSGFGREGGPEGIEDYLVTKYMAIEL</sequence>
<dbReference type="EC" id="1.2.1.79" evidence="4"/>
<evidence type="ECO:0000256" key="2">
    <source>
        <dbReference type="ARBA" id="ARBA00023002"/>
    </source>
</evidence>
<dbReference type="InterPro" id="IPR050740">
    <property type="entry name" value="Aldehyde_DH_Superfamily"/>
</dbReference>
<dbReference type="AlphaFoldDB" id="A0A840IIZ4"/>
<dbReference type="InterPro" id="IPR016162">
    <property type="entry name" value="Ald_DH_N"/>
</dbReference>
<organism evidence="4 5">
    <name type="scientific">Conexibacter arvalis</name>
    <dbReference type="NCBI Taxonomy" id="912552"/>
    <lineage>
        <taxon>Bacteria</taxon>
        <taxon>Bacillati</taxon>
        <taxon>Actinomycetota</taxon>
        <taxon>Thermoleophilia</taxon>
        <taxon>Solirubrobacterales</taxon>
        <taxon>Conexibacteraceae</taxon>
        <taxon>Conexibacter</taxon>
    </lineage>
</organism>
<dbReference type="SUPFAM" id="SSF53720">
    <property type="entry name" value="ALDH-like"/>
    <property type="match status" value="1"/>
</dbReference>
<dbReference type="FunFam" id="3.40.605.10:FF:000007">
    <property type="entry name" value="NAD/NADP-dependent betaine aldehyde dehydrogenase"/>
    <property type="match status" value="1"/>
</dbReference>
<reference evidence="4 5" key="1">
    <citation type="submission" date="2020-08" db="EMBL/GenBank/DDBJ databases">
        <title>Genomic Encyclopedia of Archaeal and Bacterial Type Strains, Phase II (KMG-II): from individual species to whole genera.</title>
        <authorList>
            <person name="Goeker M."/>
        </authorList>
    </citation>
    <scope>NUCLEOTIDE SEQUENCE [LARGE SCALE GENOMIC DNA]</scope>
    <source>
        <strain evidence="4 5">DSM 23288</strain>
    </source>
</reference>
<evidence type="ECO:0000313" key="5">
    <source>
        <dbReference type="Proteomes" id="UP000585272"/>
    </source>
</evidence>
<dbReference type="Gene3D" id="3.40.605.10">
    <property type="entry name" value="Aldehyde Dehydrogenase, Chain A, domain 1"/>
    <property type="match status" value="1"/>
</dbReference>
<keyword evidence="5" id="KW-1185">Reference proteome</keyword>
<gene>
    <name evidence="4" type="ORF">BDZ31_003918</name>
</gene>
<dbReference type="InterPro" id="IPR016163">
    <property type="entry name" value="Ald_DH_C"/>
</dbReference>
<dbReference type="GO" id="GO:0009450">
    <property type="term" value="P:gamma-aminobutyric acid catabolic process"/>
    <property type="evidence" value="ECO:0007669"/>
    <property type="project" value="TreeGrafter"/>
</dbReference>
<dbReference type="GO" id="GO:0036243">
    <property type="term" value="F:succinate-semialdehyde dehydrogenase (NADP+) activity"/>
    <property type="evidence" value="ECO:0007669"/>
    <property type="project" value="UniProtKB-EC"/>
</dbReference>
<evidence type="ECO:0000313" key="4">
    <source>
        <dbReference type="EMBL" id="MBB4664315.1"/>
    </source>
</evidence>
<proteinExistence type="inferred from homology"/>